<reference evidence="2" key="1">
    <citation type="submission" date="2022-10" db="EMBL/GenBank/DDBJ databases">
        <title>Tapping the CABI collections for fungal endophytes: first genome assemblies for Collariella, Neodidymelliopsis, Ascochyta clinopodiicola, Didymella pomorum, Didymosphaeria variabile, Neocosmospora piperis and Neocucurbitaria cava.</title>
        <authorList>
            <person name="Hill R."/>
        </authorList>
    </citation>
    <scope>NUCLEOTIDE SEQUENCE</scope>
    <source>
        <strain evidence="2">IMI 356814</strain>
    </source>
</reference>
<gene>
    <name evidence="2" type="ORF">N0V83_005122</name>
</gene>
<evidence type="ECO:0000313" key="3">
    <source>
        <dbReference type="Proteomes" id="UP001140560"/>
    </source>
</evidence>
<feature type="compositionally biased region" description="Polar residues" evidence="1">
    <location>
        <begin position="344"/>
        <end position="359"/>
    </location>
</feature>
<accession>A0A9W9CM78</accession>
<feature type="compositionally biased region" description="Basic and acidic residues" evidence="1">
    <location>
        <begin position="128"/>
        <end position="138"/>
    </location>
</feature>
<feature type="compositionally biased region" description="Basic and acidic residues" evidence="1">
    <location>
        <begin position="210"/>
        <end position="219"/>
    </location>
</feature>
<name>A0A9W9CM78_9PLEO</name>
<keyword evidence="3" id="KW-1185">Reference proteome</keyword>
<sequence length="458" mass="49009">MASAIEQFMSITGQEFQVASDALVASRWDVQDALSSWYRDDMPQDDTNCPSPEKSKDEKREEEELAQAIALSMEGSVSEAIPSPGASSSRTSNPSSRTKIPITERPTRYTVAGPTGKRQALDTPEDLAADRARLERIIAEAQSSTAPTPTPRQSVVVGPSNTGPQATPPQSTQKRSTFTTPFDDGTEKRSSPRKRPRASDETTPSQHTSKPAEAKDDIARYQSASRKSLRPKETNQASYIRGGTPTPSTPGPVRSTLAPAAPLGRSPRVRGRGAPPPGFSSSPSPDPAPRSSSNNPFVRTPNLPPPPSPPCSPTPPPPPASTRPRSLNNPQASTSTGGSSSSSKKWQTLQPVIKQQQKPNKPPLELETRREVAQEQRRDSGVAPLVPAAQEPFEGKGKGKAKMEVKVDEEGRVVVVGEGDCWDYEERKWKGEGEGREEVAEGGGGDGGKEVEGEGGEE</sequence>
<feature type="compositionally biased region" description="Polar residues" evidence="1">
    <location>
        <begin position="141"/>
        <end position="180"/>
    </location>
</feature>
<dbReference type="AlphaFoldDB" id="A0A9W9CM78"/>
<feature type="compositionally biased region" description="Low complexity" evidence="1">
    <location>
        <begin position="82"/>
        <end position="96"/>
    </location>
</feature>
<evidence type="ECO:0000313" key="2">
    <source>
        <dbReference type="EMBL" id="KAJ4370601.1"/>
    </source>
</evidence>
<dbReference type="PROSITE" id="PS50330">
    <property type="entry name" value="UIM"/>
    <property type="match status" value="1"/>
</dbReference>
<feature type="compositionally biased region" description="Basic and acidic residues" evidence="1">
    <location>
        <begin position="364"/>
        <end position="380"/>
    </location>
</feature>
<feature type="compositionally biased region" description="Low complexity" evidence="1">
    <location>
        <begin position="333"/>
        <end position="343"/>
    </location>
</feature>
<organism evidence="2 3">
    <name type="scientific">Neocucurbitaria cava</name>
    <dbReference type="NCBI Taxonomy" id="798079"/>
    <lineage>
        <taxon>Eukaryota</taxon>
        <taxon>Fungi</taxon>
        <taxon>Dikarya</taxon>
        <taxon>Ascomycota</taxon>
        <taxon>Pezizomycotina</taxon>
        <taxon>Dothideomycetes</taxon>
        <taxon>Pleosporomycetidae</taxon>
        <taxon>Pleosporales</taxon>
        <taxon>Pleosporineae</taxon>
        <taxon>Cucurbitariaceae</taxon>
        <taxon>Neocucurbitaria</taxon>
    </lineage>
</organism>
<feature type="compositionally biased region" description="Basic and acidic residues" evidence="1">
    <location>
        <begin position="393"/>
        <end position="403"/>
    </location>
</feature>
<feature type="region of interest" description="Disordered" evidence="1">
    <location>
        <begin position="37"/>
        <end position="403"/>
    </location>
</feature>
<feature type="compositionally biased region" description="Pro residues" evidence="1">
    <location>
        <begin position="274"/>
        <end position="288"/>
    </location>
</feature>
<feature type="region of interest" description="Disordered" evidence="1">
    <location>
        <begin position="428"/>
        <end position="458"/>
    </location>
</feature>
<dbReference type="InterPro" id="IPR003903">
    <property type="entry name" value="UIM_dom"/>
</dbReference>
<dbReference type="EMBL" id="JAPEUY010000008">
    <property type="protein sequence ID" value="KAJ4370601.1"/>
    <property type="molecule type" value="Genomic_DNA"/>
</dbReference>
<feature type="compositionally biased region" description="Basic and acidic residues" evidence="1">
    <location>
        <begin position="428"/>
        <end position="439"/>
    </location>
</feature>
<feature type="compositionally biased region" description="Pro residues" evidence="1">
    <location>
        <begin position="302"/>
        <end position="321"/>
    </location>
</feature>
<dbReference type="Pfam" id="PF14555">
    <property type="entry name" value="UBA_4"/>
    <property type="match status" value="1"/>
</dbReference>
<proteinExistence type="predicted"/>
<dbReference type="Gene3D" id="1.10.8.10">
    <property type="entry name" value="DNA helicase RuvA subunit, C-terminal domain"/>
    <property type="match status" value="1"/>
</dbReference>
<comment type="caution">
    <text evidence="2">The sequence shown here is derived from an EMBL/GenBank/DDBJ whole genome shotgun (WGS) entry which is preliminary data.</text>
</comment>
<protein>
    <submittedName>
        <fullName evidence="2">Uncharacterized protein</fullName>
    </submittedName>
</protein>
<dbReference type="Proteomes" id="UP001140560">
    <property type="component" value="Unassembled WGS sequence"/>
</dbReference>
<evidence type="ECO:0000256" key="1">
    <source>
        <dbReference type="SAM" id="MobiDB-lite"/>
    </source>
</evidence>